<keyword evidence="4" id="KW-1185">Reference proteome</keyword>
<name>A0AA88DL51_FICCA</name>
<dbReference type="PANTHER" id="PTHR31807">
    <property type="entry name" value="AUGMIN FAMILY MEMBER"/>
    <property type="match status" value="1"/>
</dbReference>
<proteinExistence type="inferred from homology"/>
<gene>
    <name evidence="3" type="ORF">TIFTF001_026278</name>
</gene>
<organism evidence="3 4">
    <name type="scientific">Ficus carica</name>
    <name type="common">Common fig</name>
    <dbReference type="NCBI Taxonomy" id="3494"/>
    <lineage>
        <taxon>Eukaryota</taxon>
        <taxon>Viridiplantae</taxon>
        <taxon>Streptophyta</taxon>
        <taxon>Embryophyta</taxon>
        <taxon>Tracheophyta</taxon>
        <taxon>Spermatophyta</taxon>
        <taxon>Magnoliopsida</taxon>
        <taxon>eudicotyledons</taxon>
        <taxon>Gunneridae</taxon>
        <taxon>Pentapetalae</taxon>
        <taxon>rosids</taxon>
        <taxon>fabids</taxon>
        <taxon>Rosales</taxon>
        <taxon>Moraceae</taxon>
        <taxon>Ficeae</taxon>
        <taxon>Ficus</taxon>
    </lineage>
</organism>
<dbReference type="AlphaFoldDB" id="A0AA88DL51"/>
<comment type="similarity">
    <text evidence="1">Belongs to the QWRF family.</text>
</comment>
<evidence type="ECO:0000256" key="2">
    <source>
        <dbReference type="SAM" id="MobiDB-lite"/>
    </source>
</evidence>
<dbReference type="EMBL" id="BTGU01000068">
    <property type="protein sequence ID" value="GMN57175.1"/>
    <property type="molecule type" value="Genomic_DNA"/>
</dbReference>
<dbReference type="PANTHER" id="PTHR31807:SF31">
    <property type="entry name" value="QWRF MOTIF PROTEIN (DUF566)-RELATED"/>
    <property type="match status" value="1"/>
</dbReference>
<feature type="region of interest" description="Disordered" evidence="2">
    <location>
        <begin position="339"/>
        <end position="360"/>
    </location>
</feature>
<feature type="compositionally biased region" description="Low complexity" evidence="2">
    <location>
        <begin position="342"/>
        <end position="352"/>
    </location>
</feature>
<feature type="compositionally biased region" description="Low complexity" evidence="2">
    <location>
        <begin position="250"/>
        <end position="260"/>
    </location>
</feature>
<feature type="region of interest" description="Disordered" evidence="2">
    <location>
        <begin position="242"/>
        <end position="263"/>
    </location>
</feature>
<feature type="compositionally biased region" description="Low complexity" evidence="2">
    <location>
        <begin position="80"/>
        <end position="91"/>
    </location>
</feature>
<accession>A0AA88DL51</accession>
<evidence type="ECO:0000256" key="1">
    <source>
        <dbReference type="ARBA" id="ARBA00010016"/>
    </source>
</evidence>
<dbReference type="Pfam" id="PF04484">
    <property type="entry name" value="QWRF"/>
    <property type="match status" value="1"/>
</dbReference>
<sequence length="567" mass="62210">MEKENELSVVLDQPVGKPRRPKYREVSSRFLSPSSPSNSLDIGNPTPIQALSPVRRKPESRKNRPAQLDDSASLRGLWPSSTASSSSSSAAKIDTLADHLGNDRLNDLLERKNSVFVDRQRSSGEYINRFENDRDITSTKENHRPVIGGSMRYTGTPRFSGKSSSSSSLSSASKVFNSAEITPGRLSVDENAVFQKPSRRMSDCFTGSMDSGSKFSDTGSATFSREKKSGIEVSSKYMSDIGARHRRGTSDSSISNSDNSPRLGKFTFQKAIKRANSLTGYGSSKSQWAMSPGRSDSPVLSVENKGKLMSFSTMKPPNSPSRTKGVEKLLNLGFDLFKSKKSSSSSPSPSSSCNSLPGGYSATEPGHQLRMLHNRLMQWRFANARADSANANLANHVKSNLTCASDSLAKLRHSVVQKKLQLAKEKLEMKLNFVLQSQLKLLEAWGDMERQHSAAVSMTKESLQSAICKVPLIEGAKVDVQSASVTFQHALNLMSSIKSMLTTFSPTTEETVSLMSELAEVVAQEKLLLDECHELFRNISNLEAEERSLRCSIMLIKPLQQQKTKSG</sequence>
<dbReference type="GO" id="GO:0005880">
    <property type="term" value="C:nuclear microtubule"/>
    <property type="evidence" value="ECO:0007669"/>
    <property type="project" value="TreeGrafter"/>
</dbReference>
<dbReference type="Proteomes" id="UP001187192">
    <property type="component" value="Unassembled WGS sequence"/>
</dbReference>
<evidence type="ECO:0008006" key="5">
    <source>
        <dbReference type="Google" id="ProtNLM"/>
    </source>
</evidence>
<dbReference type="InterPro" id="IPR007573">
    <property type="entry name" value="QWRF"/>
</dbReference>
<feature type="region of interest" description="Disordered" evidence="2">
    <location>
        <begin position="1"/>
        <end position="91"/>
    </location>
</feature>
<feature type="compositionally biased region" description="Low complexity" evidence="2">
    <location>
        <begin position="160"/>
        <end position="169"/>
    </location>
</feature>
<dbReference type="GO" id="GO:0051225">
    <property type="term" value="P:spindle assembly"/>
    <property type="evidence" value="ECO:0007669"/>
    <property type="project" value="TreeGrafter"/>
</dbReference>
<feature type="compositionally biased region" description="Low complexity" evidence="2">
    <location>
        <begin position="28"/>
        <end position="40"/>
    </location>
</feature>
<reference evidence="3" key="1">
    <citation type="submission" date="2023-07" db="EMBL/GenBank/DDBJ databases">
        <title>draft genome sequence of fig (Ficus carica).</title>
        <authorList>
            <person name="Takahashi T."/>
            <person name="Nishimura K."/>
        </authorList>
    </citation>
    <scope>NUCLEOTIDE SEQUENCE</scope>
</reference>
<comment type="caution">
    <text evidence="3">The sequence shown here is derived from an EMBL/GenBank/DDBJ whole genome shotgun (WGS) entry which is preliminary data.</text>
</comment>
<evidence type="ECO:0000313" key="4">
    <source>
        <dbReference type="Proteomes" id="UP001187192"/>
    </source>
</evidence>
<evidence type="ECO:0000313" key="3">
    <source>
        <dbReference type="EMBL" id="GMN57175.1"/>
    </source>
</evidence>
<feature type="region of interest" description="Disordered" evidence="2">
    <location>
        <begin position="140"/>
        <end position="169"/>
    </location>
</feature>
<dbReference type="GO" id="GO:0005737">
    <property type="term" value="C:cytoplasm"/>
    <property type="evidence" value="ECO:0007669"/>
    <property type="project" value="TreeGrafter"/>
</dbReference>
<protein>
    <recommendedName>
        <fullName evidence="5">QWRF motif-containing protein 3</fullName>
    </recommendedName>
</protein>
<dbReference type="GO" id="GO:0008017">
    <property type="term" value="F:microtubule binding"/>
    <property type="evidence" value="ECO:0007669"/>
    <property type="project" value="TreeGrafter"/>
</dbReference>